<feature type="domain" description="HTH lysR-type" evidence="5">
    <location>
        <begin position="4"/>
        <end position="62"/>
    </location>
</feature>
<dbReference type="RefSeq" id="WP_284680162.1">
    <property type="nucleotide sequence ID" value="NZ_CP060096.1"/>
</dbReference>
<dbReference type="PANTHER" id="PTHR30126">
    <property type="entry name" value="HTH-TYPE TRANSCRIPTIONAL REGULATOR"/>
    <property type="match status" value="1"/>
</dbReference>
<comment type="similarity">
    <text evidence="1">Belongs to the LysR transcriptional regulatory family.</text>
</comment>
<name>A0A975GAU7_9THEO</name>
<dbReference type="AlphaFoldDB" id="A0A975GAU7"/>
<dbReference type="Gene3D" id="3.40.190.290">
    <property type="match status" value="1"/>
</dbReference>
<dbReference type="InterPro" id="IPR036390">
    <property type="entry name" value="WH_DNA-bd_sf"/>
</dbReference>
<sequence length="294" mass="33763">MDFHQLKIFTKVAETKSFSKAARLIFLSQPTVSSHIIALEKELGVKLFDRIGRETILTPFGEILYEGAIKILSAKEETQLKLLRYMKKIEGELNIYSSSIPAVYFLPKIVREYLNSYPKVKTNIIQKDSMEVIDIISENGGIGIVGMYEEKRCLDYVPLWEDELVIISRYDSVSQNKKEISLSEILDKPFILREKTSGTRKTFEKYLYQVGLSVSHLRTVAEFCSSEAIINAVREGMGVSVVSYKAVSDYKKLNLINCYTIKDIRMLRKFYMILKKGITLSPNAETFSKFIQER</sequence>
<evidence type="ECO:0000313" key="8">
    <source>
        <dbReference type="Proteomes" id="UP000671913"/>
    </source>
</evidence>
<keyword evidence="3" id="KW-0238">DNA-binding</keyword>
<dbReference type="KEGG" id="aaut:ACETAC_00575"/>
<dbReference type="Pfam" id="PF03466">
    <property type="entry name" value="LysR_substrate"/>
    <property type="match status" value="1"/>
</dbReference>
<dbReference type="InterPro" id="IPR036388">
    <property type="entry name" value="WH-like_DNA-bd_sf"/>
</dbReference>
<accession>A0A975GAU7</accession>
<dbReference type="SUPFAM" id="SSF53850">
    <property type="entry name" value="Periplasmic binding protein-like II"/>
    <property type="match status" value="1"/>
</dbReference>
<dbReference type="InterPro" id="IPR000847">
    <property type="entry name" value="LysR_HTH_N"/>
</dbReference>
<dbReference type="Proteomes" id="UP000671913">
    <property type="component" value="Chromosome"/>
</dbReference>
<dbReference type="InterPro" id="IPR005119">
    <property type="entry name" value="LysR_subst-bd"/>
</dbReference>
<organism evidence="7 8">
    <name type="scientific">Aceticella autotrophica</name>
    <dbReference type="NCBI Taxonomy" id="2755338"/>
    <lineage>
        <taxon>Bacteria</taxon>
        <taxon>Bacillati</taxon>
        <taxon>Bacillota</taxon>
        <taxon>Clostridia</taxon>
        <taxon>Thermoanaerobacterales</taxon>
        <taxon>Thermoanaerobacteraceae</taxon>
        <taxon>Aceticella</taxon>
    </lineage>
</organism>
<keyword evidence="4" id="KW-0804">Transcription</keyword>
<dbReference type="FunFam" id="1.10.10.10:FF:000001">
    <property type="entry name" value="LysR family transcriptional regulator"/>
    <property type="match status" value="1"/>
</dbReference>
<dbReference type="GO" id="GO:0003700">
    <property type="term" value="F:DNA-binding transcription factor activity"/>
    <property type="evidence" value="ECO:0007669"/>
    <property type="project" value="InterPro"/>
</dbReference>
<keyword evidence="8" id="KW-1185">Reference proteome</keyword>
<dbReference type="EMBL" id="CP060096">
    <property type="protein sequence ID" value="QSZ27462.1"/>
    <property type="molecule type" value="Genomic_DNA"/>
</dbReference>
<dbReference type="Gene3D" id="1.10.10.10">
    <property type="entry name" value="Winged helix-like DNA-binding domain superfamily/Winged helix DNA-binding domain"/>
    <property type="match status" value="1"/>
</dbReference>
<dbReference type="NCBIfam" id="NF040786">
    <property type="entry name" value="LysR_Sec_metab"/>
    <property type="match status" value="1"/>
</dbReference>
<evidence type="ECO:0000259" key="6">
    <source>
        <dbReference type="Pfam" id="PF03466"/>
    </source>
</evidence>
<dbReference type="GO" id="GO:0000976">
    <property type="term" value="F:transcription cis-regulatory region binding"/>
    <property type="evidence" value="ECO:0007669"/>
    <property type="project" value="TreeGrafter"/>
</dbReference>
<dbReference type="PANTHER" id="PTHR30126:SF64">
    <property type="entry name" value="HTH-TYPE TRANSCRIPTIONAL REGULATOR CITR"/>
    <property type="match status" value="1"/>
</dbReference>
<evidence type="ECO:0000256" key="3">
    <source>
        <dbReference type="ARBA" id="ARBA00023125"/>
    </source>
</evidence>
<dbReference type="InterPro" id="IPR047788">
    <property type="entry name" value="LysR-like_Sec_metab"/>
</dbReference>
<dbReference type="PRINTS" id="PR00039">
    <property type="entry name" value="HTHLYSR"/>
</dbReference>
<proteinExistence type="inferred from homology"/>
<reference evidence="7" key="1">
    <citation type="submission" date="2020-08" db="EMBL/GenBank/DDBJ databases">
        <title>Genomic insights into the carbon and energy metabolism of the first obligate autotrophic acetogenic bacterium Aceticella autotrophica gen. nov., sp. nov.</title>
        <authorList>
            <person name="Toshchakov S.V."/>
            <person name="Elcheninov A.G."/>
            <person name="Kublanov I.V."/>
            <person name="Frolov E.N."/>
            <person name="Lebedinsky A.V."/>
        </authorList>
    </citation>
    <scope>NUCLEOTIDE SEQUENCE</scope>
    <source>
        <strain evidence="7">3443-3Ac</strain>
    </source>
</reference>
<evidence type="ECO:0000256" key="4">
    <source>
        <dbReference type="ARBA" id="ARBA00023163"/>
    </source>
</evidence>
<keyword evidence="2" id="KW-0805">Transcription regulation</keyword>
<evidence type="ECO:0000313" key="7">
    <source>
        <dbReference type="EMBL" id="QSZ27462.1"/>
    </source>
</evidence>
<evidence type="ECO:0000256" key="1">
    <source>
        <dbReference type="ARBA" id="ARBA00009437"/>
    </source>
</evidence>
<protein>
    <submittedName>
        <fullName evidence="7">LysR family transcriptional regulator</fullName>
    </submittedName>
</protein>
<dbReference type="Pfam" id="PF00126">
    <property type="entry name" value="HTH_1"/>
    <property type="match status" value="1"/>
</dbReference>
<gene>
    <name evidence="7" type="ORF">ACETAC_00575</name>
</gene>
<feature type="domain" description="LysR substrate-binding" evidence="6">
    <location>
        <begin position="90"/>
        <end position="293"/>
    </location>
</feature>
<evidence type="ECO:0000259" key="5">
    <source>
        <dbReference type="Pfam" id="PF00126"/>
    </source>
</evidence>
<evidence type="ECO:0000256" key="2">
    <source>
        <dbReference type="ARBA" id="ARBA00023015"/>
    </source>
</evidence>
<dbReference type="SUPFAM" id="SSF46785">
    <property type="entry name" value="Winged helix' DNA-binding domain"/>
    <property type="match status" value="1"/>
</dbReference>